<accession>A0A1E3BEL2</accession>
<dbReference type="Gene3D" id="1.25.40.20">
    <property type="entry name" value="Ankyrin repeat-containing domain"/>
    <property type="match status" value="4"/>
</dbReference>
<dbReference type="OrthoDB" id="366390at2759"/>
<dbReference type="InterPro" id="IPR002110">
    <property type="entry name" value="Ankyrin_rpt"/>
</dbReference>
<dbReference type="EMBL" id="JXNT01000005">
    <property type="protein sequence ID" value="ODM18826.1"/>
    <property type="molecule type" value="Genomic_DNA"/>
</dbReference>
<comment type="caution">
    <text evidence="4">The sequence shown here is derived from an EMBL/GenBank/DDBJ whole genome shotgun (WGS) entry which is preliminary data.</text>
</comment>
<dbReference type="SMART" id="SM00248">
    <property type="entry name" value="ANK"/>
    <property type="match status" value="10"/>
</dbReference>
<proteinExistence type="predicted"/>
<evidence type="ECO:0000256" key="2">
    <source>
        <dbReference type="ARBA" id="ARBA00023043"/>
    </source>
</evidence>
<dbReference type="PANTHER" id="PTHR24123">
    <property type="entry name" value="ANKYRIN REPEAT-CONTAINING"/>
    <property type="match status" value="1"/>
</dbReference>
<sequence>MAENSGLYAVVTQNIGALEILLKAGTIPKDGSSLAAAGPETANTLLANGTAYCCEQGYNDIVAELLAAGASVRHLDTEKMDHLMRAQQNGKKSTISLLQGAQVEVSVDYQSREDQGLWGRSVLDWAVEDREDLTGYTLDHSSLKAQDDLGRSPLHLAVIFGSLRTVEQLLAAQSPTDLTGSLGQTPLHYAAEMSSLAILEAVILASAELHACDGWSRTPLHLAAEENRPVLVEALMKNGAELRCDCDKDTPLHVAIAAGYDTVARVMLETERCRTYLTQWNDNGHTALHIAAGLGRLTLLENLLDVIPNPSATIDYQDVHGRTALHIASMNGHFDVVLVLLGAEAIANRLDKASFMAAQYAAEAGHEEIVEALIDAIPNHVNYFVQKWEDALPNSPSEKDGLDEAFVTSLIKVGAFATDQSGNFARMTDKWAPNNREALIKGAMMGLKTYNSEPHSVPSTFLMRAVMGRHENMVKLILRKVPEMPLEAQSYSQLNALSLAASQGNTAIVAHLISCHADLNAITDMQETACMELRHTVMKR</sequence>
<dbReference type="PANTHER" id="PTHR24123:SF33">
    <property type="entry name" value="PROTEIN HOS4"/>
    <property type="match status" value="1"/>
</dbReference>
<dbReference type="AlphaFoldDB" id="A0A1E3BEL2"/>
<reference evidence="4 5" key="1">
    <citation type="journal article" date="2016" name="BMC Genomics">
        <title>Comparative genomic and transcriptomic analyses of the Fuzhuan brick tea-fermentation fungus Aspergillus cristatus.</title>
        <authorList>
            <person name="Ge Y."/>
            <person name="Wang Y."/>
            <person name="Liu Y."/>
            <person name="Tan Y."/>
            <person name="Ren X."/>
            <person name="Zhang X."/>
            <person name="Hyde K.D."/>
            <person name="Liu Y."/>
            <person name="Liu Z."/>
        </authorList>
    </citation>
    <scope>NUCLEOTIDE SEQUENCE [LARGE SCALE GENOMIC DNA]</scope>
    <source>
        <strain evidence="4 5">GZAAS20.1005</strain>
    </source>
</reference>
<organism evidence="4 5">
    <name type="scientific">Aspergillus cristatus</name>
    <name type="common">Chinese Fuzhuan brick tea-fermentation fungus</name>
    <name type="synonym">Eurotium cristatum</name>
    <dbReference type="NCBI Taxonomy" id="573508"/>
    <lineage>
        <taxon>Eukaryota</taxon>
        <taxon>Fungi</taxon>
        <taxon>Dikarya</taxon>
        <taxon>Ascomycota</taxon>
        <taxon>Pezizomycotina</taxon>
        <taxon>Eurotiomycetes</taxon>
        <taxon>Eurotiomycetidae</taxon>
        <taxon>Eurotiales</taxon>
        <taxon>Aspergillaceae</taxon>
        <taxon>Aspergillus</taxon>
        <taxon>Aspergillus subgen. Aspergillus</taxon>
    </lineage>
</organism>
<keyword evidence="5" id="KW-1185">Reference proteome</keyword>
<feature type="repeat" description="ANK" evidence="3">
    <location>
        <begin position="182"/>
        <end position="214"/>
    </location>
</feature>
<dbReference type="PROSITE" id="PS50297">
    <property type="entry name" value="ANK_REP_REGION"/>
    <property type="match status" value="5"/>
</dbReference>
<dbReference type="Pfam" id="PF12796">
    <property type="entry name" value="Ank_2"/>
    <property type="match status" value="3"/>
</dbReference>
<evidence type="ECO:0000313" key="5">
    <source>
        <dbReference type="Proteomes" id="UP000094569"/>
    </source>
</evidence>
<dbReference type="InterPro" id="IPR036770">
    <property type="entry name" value="Ankyrin_rpt-contain_sf"/>
</dbReference>
<protein>
    <submittedName>
        <fullName evidence="4">Uncharacterized protein</fullName>
    </submittedName>
</protein>
<feature type="repeat" description="ANK" evidence="3">
    <location>
        <begin position="320"/>
        <end position="352"/>
    </location>
</feature>
<evidence type="ECO:0000256" key="1">
    <source>
        <dbReference type="ARBA" id="ARBA00022737"/>
    </source>
</evidence>
<feature type="repeat" description="ANK" evidence="3">
    <location>
        <begin position="283"/>
        <end position="305"/>
    </location>
</feature>
<dbReference type="SUPFAM" id="SSF48403">
    <property type="entry name" value="Ankyrin repeat"/>
    <property type="match status" value="3"/>
</dbReference>
<dbReference type="VEuPathDB" id="FungiDB:SI65_05443"/>
<gene>
    <name evidence="4" type="ORF">SI65_05443</name>
</gene>
<keyword evidence="1" id="KW-0677">Repeat</keyword>
<dbReference type="InterPro" id="IPR051165">
    <property type="entry name" value="Multifunctional_ANK_Repeat"/>
</dbReference>
<evidence type="ECO:0000313" key="4">
    <source>
        <dbReference type="EMBL" id="ODM18826.1"/>
    </source>
</evidence>
<dbReference type="STRING" id="573508.A0A1E3BEL2"/>
<name>A0A1E3BEL2_ASPCR</name>
<feature type="repeat" description="ANK" evidence="3">
    <location>
        <begin position="215"/>
        <end position="242"/>
    </location>
</feature>
<feature type="repeat" description="ANK" evidence="3">
    <location>
        <begin position="149"/>
        <end position="181"/>
    </location>
</feature>
<evidence type="ECO:0000256" key="3">
    <source>
        <dbReference type="PROSITE-ProRule" id="PRU00023"/>
    </source>
</evidence>
<keyword evidence="2 3" id="KW-0040">ANK repeat</keyword>
<dbReference type="Proteomes" id="UP000094569">
    <property type="component" value="Unassembled WGS sequence"/>
</dbReference>
<dbReference type="PROSITE" id="PS50088">
    <property type="entry name" value="ANK_REPEAT"/>
    <property type="match status" value="5"/>
</dbReference>